<dbReference type="Proteomes" id="UP000886501">
    <property type="component" value="Unassembled WGS sequence"/>
</dbReference>
<accession>A0ACB6ZG68</accession>
<organism evidence="1 2">
    <name type="scientific">Thelephora ganbajun</name>
    <name type="common">Ganba fungus</name>
    <dbReference type="NCBI Taxonomy" id="370292"/>
    <lineage>
        <taxon>Eukaryota</taxon>
        <taxon>Fungi</taxon>
        <taxon>Dikarya</taxon>
        <taxon>Basidiomycota</taxon>
        <taxon>Agaricomycotina</taxon>
        <taxon>Agaricomycetes</taxon>
        <taxon>Thelephorales</taxon>
        <taxon>Thelephoraceae</taxon>
        <taxon>Thelephora</taxon>
    </lineage>
</organism>
<comment type="caution">
    <text evidence="1">The sequence shown here is derived from an EMBL/GenBank/DDBJ whole genome shotgun (WGS) entry which is preliminary data.</text>
</comment>
<keyword evidence="2" id="KW-1185">Reference proteome</keyword>
<reference evidence="1" key="1">
    <citation type="submission" date="2019-10" db="EMBL/GenBank/DDBJ databases">
        <authorList>
            <consortium name="DOE Joint Genome Institute"/>
            <person name="Kuo A."/>
            <person name="Miyauchi S."/>
            <person name="Kiss E."/>
            <person name="Drula E."/>
            <person name="Kohler A."/>
            <person name="Sanchez-Garcia M."/>
            <person name="Andreopoulos B."/>
            <person name="Barry K.W."/>
            <person name="Bonito G."/>
            <person name="Buee M."/>
            <person name="Carver A."/>
            <person name="Chen C."/>
            <person name="Cichocki N."/>
            <person name="Clum A."/>
            <person name="Culley D."/>
            <person name="Crous P.W."/>
            <person name="Fauchery L."/>
            <person name="Girlanda M."/>
            <person name="Hayes R."/>
            <person name="Keri Z."/>
            <person name="Labutti K."/>
            <person name="Lipzen A."/>
            <person name="Lombard V."/>
            <person name="Magnuson J."/>
            <person name="Maillard F."/>
            <person name="Morin E."/>
            <person name="Murat C."/>
            <person name="Nolan M."/>
            <person name="Ohm R."/>
            <person name="Pangilinan J."/>
            <person name="Pereira M."/>
            <person name="Perotto S."/>
            <person name="Peter M."/>
            <person name="Riley R."/>
            <person name="Sitrit Y."/>
            <person name="Stielow B."/>
            <person name="Szollosi G."/>
            <person name="Zifcakova L."/>
            <person name="Stursova M."/>
            <person name="Spatafora J.W."/>
            <person name="Tedersoo L."/>
            <person name="Vaario L.-M."/>
            <person name="Yamada A."/>
            <person name="Yan M."/>
            <person name="Wang P."/>
            <person name="Xu J."/>
            <person name="Bruns T."/>
            <person name="Baldrian P."/>
            <person name="Vilgalys R."/>
            <person name="Henrissat B."/>
            <person name="Grigoriev I.V."/>
            <person name="Hibbett D."/>
            <person name="Nagy L.G."/>
            <person name="Martin F.M."/>
        </authorList>
    </citation>
    <scope>NUCLEOTIDE SEQUENCE</scope>
    <source>
        <strain evidence="1">P2</strain>
    </source>
</reference>
<dbReference type="EMBL" id="MU118016">
    <property type="protein sequence ID" value="KAF9648308.1"/>
    <property type="molecule type" value="Genomic_DNA"/>
</dbReference>
<name>A0ACB6ZG68_THEGA</name>
<gene>
    <name evidence="1" type="ORF">BDM02DRAFT_2325746</name>
</gene>
<reference evidence="1" key="2">
    <citation type="journal article" date="2020" name="Nat. Commun.">
        <title>Large-scale genome sequencing of mycorrhizal fungi provides insights into the early evolution of symbiotic traits.</title>
        <authorList>
            <person name="Miyauchi S."/>
            <person name="Kiss E."/>
            <person name="Kuo A."/>
            <person name="Drula E."/>
            <person name="Kohler A."/>
            <person name="Sanchez-Garcia M."/>
            <person name="Morin E."/>
            <person name="Andreopoulos B."/>
            <person name="Barry K.W."/>
            <person name="Bonito G."/>
            <person name="Buee M."/>
            <person name="Carver A."/>
            <person name="Chen C."/>
            <person name="Cichocki N."/>
            <person name="Clum A."/>
            <person name="Culley D."/>
            <person name="Crous P.W."/>
            <person name="Fauchery L."/>
            <person name="Girlanda M."/>
            <person name="Hayes R.D."/>
            <person name="Keri Z."/>
            <person name="LaButti K."/>
            <person name="Lipzen A."/>
            <person name="Lombard V."/>
            <person name="Magnuson J."/>
            <person name="Maillard F."/>
            <person name="Murat C."/>
            <person name="Nolan M."/>
            <person name="Ohm R.A."/>
            <person name="Pangilinan J."/>
            <person name="Pereira M.F."/>
            <person name="Perotto S."/>
            <person name="Peter M."/>
            <person name="Pfister S."/>
            <person name="Riley R."/>
            <person name="Sitrit Y."/>
            <person name="Stielow J.B."/>
            <person name="Szollosi G."/>
            <person name="Zifcakova L."/>
            <person name="Stursova M."/>
            <person name="Spatafora J.W."/>
            <person name="Tedersoo L."/>
            <person name="Vaario L.M."/>
            <person name="Yamada A."/>
            <person name="Yan M."/>
            <person name="Wang P."/>
            <person name="Xu J."/>
            <person name="Bruns T."/>
            <person name="Baldrian P."/>
            <person name="Vilgalys R."/>
            <person name="Dunand C."/>
            <person name="Henrissat B."/>
            <person name="Grigoriev I.V."/>
            <person name="Hibbett D."/>
            <person name="Nagy L.G."/>
            <person name="Martin F.M."/>
        </authorList>
    </citation>
    <scope>NUCLEOTIDE SEQUENCE</scope>
    <source>
        <strain evidence="1">P2</strain>
    </source>
</reference>
<protein>
    <submittedName>
        <fullName evidence="1">Uncharacterized protein</fullName>
    </submittedName>
</protein>
<sequence>MLSVLCFSLVPILRCAALRRIEFSTLLIPPGIELLFSIILLFKRDGTGDRYHCLLSAEGISYSLLALMDFLMHTVAILHRDLSAFRLVDIIIGGLTIAPMLCFTLWFLFTARRELIHTIPTRLRKSTKYILIGCIPLITISNAIGTFVGVSYRTLNGVNAVGFIDERAQFLWSFFNMFSLALLVVFEVIALFLLLARLTKVIHHKRRRELVNEVGEVHHFRGIIAMNLGMLLSLMETLIGFSHQSFTVGITRRGLKAAGRILIVLGLLKGWDYLEDVQFALEEPPKSKRTSRFSIRQLFPNARSTSNETQILECGYERVSVRHPRGRAPMLHLRLSEFDMNPIIKALRPPSRSPSSHHIHLVPKTPPIGTAVYTGGGYLDVRHPHHRNAPSNLTTEPHTPNSPWTVTGPTPRVGSSGDQTPRPRSPIPTQDGYLHRSIHTRGDTMSSTMSNLQVEVMTLSESPPDPGFVLPIPSRSRSRQKLGLSLANSMRTAV</sequence>
<evidence type="ECO:0000313" key="1">
    <source>
        <dbReference type="EMBL" id="KAF9648308.1"/>
    </source>
</evidence>
<proteinExistence type="predicted"/>
<evidence type="ECO:0000313" key="2">
    <source>
        <dbReference type="Proteomes" id="UP000886501"/>
    </source>
</evidence>